<dbReference type="EMBL" id="AP017312">
    <property type="protein sequence ID" value="BAU28204.1"/>
    <property type="molecule type" value="Genomic_DNA"/>
</dbReference>
<organism evidence="1 2">
    <name type="scientific">Aneurinibacillus soli</name>
    <dbReference type="NCBI Taxonomy" id="1500254"/>
    <lineage>
        <taxon>Bacteria</taxon>
        <taxon>Bacillati</taxon>
        <taxon>Bacillota</taxon>
        <taxon>Bacilli</taxon>
        <taxon>Bacillales</taxon>
        <taxon>Paenibacillaceae</taxon>
        <taxon>Aneurinibacillus group</taxon>
        <taxon>Aneurinibacillus</taxon>
    </lineage>
</organism>
<proteinExistence type="predicted"/>
<name>A0A0U5BBC4_9BACL</name>
<dbReference type="Proteomes" id="UP000217696">
    <property type="component" value="Chromosome"/>
</dbReference>
<evidence type="ECO:0000313" key="1">
    <source>
        <dbReference type="EMBL" id="BAU28204.1"/>
    </source>
</evidence>
<dbReference type="AlphaFoldDB" id="A0A0U5BBC4"/>
<protein>
    <submittedName>
        <fullName evidence="1">Uncharacterized protein</fullName>
    </submittedName>
</protein>
<accession>A0A0U5BBC4</accession>
<reference evidence="1 2" key="1">
    <citation type="submission" date="2015-12" db="EMBL/GenBank/DDBJ databases">
        <title>Genome sequence of Aneurinibacillus soli.</title>
        <authorList>
            <person name="Lee J.S."/>
            <person name="Lee K.C."/>
            <person name="Kim K.K."/>
            <person name="Lee B.W."/>
        </authorList>
    </citation>
    <scope>NUCLEOTIDE SEQUENCE [LARGE SCALE GENOMIC DNA]</scope>
    <source>
        <strain evidence="1 2">CB4</strain>
    </source>
</reference>
<sequence>MSDFGDMLMDAVPPQEETLPEPIDTCTPEYKATLERVVKGAEFIASLPTGDARYKPAMVKYDKLCEEARRLRDT</sequence>
<dbReference type="KEGG" id="asoc:CB4_02378"/>
<gene>
    <name evidence="1" type="ORF">CB4_02378</name>
</gene>
<keyword evidence="2" id="KW-1185">Reference proteome</keyword>
<dbReference type="OrthoDB" id="2613787at2"/>
<evidence type="ECO:0000313" key="2">
    <source>
        <dbReference type="Proteomes" id="UP000217696"/>
    </source>
</evidence>
<dbReference type="RefSeq" id="WP_096465980.1">
    <property type="nucleotide sequence ID" value="NZ_AP017312.1"/>
</dbReference>